<gene>
    <name evidence="1" type="ORF">CTI12_AA071250</name>
</gene>
<dbReference type="EMBL" id="PKPP01000424">
    <property type="protein sequence ID" value="PWA92938.1"/>
    <property type="molecule type" value="Genomic_DNA"/>
</dbReference>
<sequence length="344" mass="39082">MASSIVKCVASNLMRVRAIASSSRFYNTRCFQYDKHDSEDDCILKCDSKPGSLAHYAVKRAFDPCVSPTKNLFRLLNMTDAIGGVKFETHKVAGWNVVEDDKALYLLRAMTADPSKEYPSPRFTESEESVQHEEFMFAIHPTDETESVREKNMASLLHAMRQLELKQANSEPSEYYFHVMHDFSRELPRLTQPASGTTCAVSFPFHVSYKLQNPQAIRIILGLGGRDAAGQETEDPFQGYAFEIFLPERLFNVQEVKQHLMSGLWKIIIPKKKIGECIQTIGGNLLFFHAKKKYIKKVVKDVSEDEDFTRGEWVSAVEFVNANMGIVSECLGDIKNFRKNGKLE</sequence>
<comment type="caution">
    <text evidence="1">The sequence shown here is derived from an EMBL/GenBank/DDBJ whole genome shotgun (WGS) entry which is preliminary data.</text>
</comment>
<keyword evidence="2" id="KW-1185">Reference proteome</keyword>
<dbReference type="OrthoDB" id="550780at2759"/>
<dbReference type="Proteomes" id="UP000245207">
    <property type="component" value="Unassembled WGS sequence"/>
</dbReference>
<accession>A0A2U1Q4L4</accession>
<evidence type="ECO:0000313" key="2">
    <source>
        <dbReference type="Proteomes" id="UP000245207"/>
    </source>
</evidence>
<evidence type="ECO:0000313" key="1">
    <source>
        <dbReference type="EMBL" id="PWA92938.1"/>
    </source>
</evidence>
<reference evidence="1 2" key="1">
    <citation type="journal article" date="2018" name="Mol. Plant">
        <title>The genome of Artemisia annua provides insight into the evolution of Asteraceae family and artemisinin biosynthesis.</title>
        <authorList>
            <person name="Shen Q."/>
            <person name="Zhang L."/>
            <person name="Liao Z."/>
            <person name="Wang S."/>
            <person name="Yan T."/>
            <person name="Shi P."/>
            <person name="Liu M."/>
            <person name="Fu X."/>
            <person name="Pan Q."/>
            <person name="Wang Y."/>
            <person name="Lv Z."/>
            <person name="Lu X."/>
            <person name="Zhang F."/>
            <person name="Jiang W."/>
            <person name="Ma Y."/>
            <person name="Chen M."/>
            <person name="Hao X."/>
            <person name="Li L."/>
            <person name="Tang Y."/>
            <person name="Lv G."/>
            <person name="Zhou Y."/>
            <person name="Sun X."/>
            <person name="Brodelius P.E."/>
            <person name="Rose J.K.C."/>
            <person name="Tang K."/>
        </authorList>
    </citation>
    <scope>NUCLEOTIDE SEQUENCE [LARGE SCALE GENOMIC DNA]</scope>
    <source>
        <strain evidence="2">cv. Huhao1</strain>
        <tissue evidence="1">Leaf</tissue>
    </source>
</reference>
<proteinExistence type="predicted"/>
<name>A0A2U1Q4L4_ARTAN</name>
<organism evidence="1 2">
    <name type="scientific">Artemisia annua</name>
    <name type="common">Sweet wormwood</name>
    <dbReference type="NCBI Taxonomy" id="35608"/>
    <lineage>
        <taxon>Eukaryota</taxon>
        <taxon>Viridiplantae</taxon>
        <taxon>Streptophyta</taxon>
        <taxon>Embryophyta</taxon>
        <taxon>Tracheophyta</taxon>
        <taxon>Spermatophyta</taxon>
        <taxon>Magnoliopsida</taxon>
        <taxon>eudicotyledons</taxon>
        <taxon>Gunneridae</taxon>
        <taxon>Pentapetalae</taxon>
        <taxon>asterids</taxon>
        <taxon>campanulids</taxon>
        <taxon>Asterales</taxon>
        <taxon>Asteraceae</taxon>
        <taxon>Asteroideae</taxon>
        <taxon>Anthemideae</taxon>
        <taxon>Artemisiinae</taxon>
        <taxon>Artemisia</taxon>
    </lineage>
</organism>
<dbReference type="AlphaFoldDB" id="A0A2U1Q4L4"/>
<protein>
    <submittedName>
        <fullName evidence="1">Uncharacterized protein</fullName>
    </submittedName>
</protein>